<keyword evidence="2" id="KW-1185">Reference proteome</keyword>
<reference evidence="1 2" key="1">
    <citation type="submission" date="2019-06" db="EMBL/GenBank/DDBJ databases">
        <title>Sorghum-associated microbial communities from plants grown in Nebraska, USA.</title>
        <authorList>
            <person name="Schachtman D."/>
        </authorList>
    </citation>
    <scope>NUCLEOTIDE SEQUENCE [LARGE SCALE GENOMIC DNA]</scope>
    <source>
        <strain evidence="1 2">2482</strain>
    </source>
</reference>
<dbReference type="EMBL" id="VIVN01000020">
    <property type="protein sequence ID" value="TWD92217.1"/>
    <property type="molecule type" value="Genomic_DNA"/>
</dbReference>
<dbReference type="AlphaFoldDB" id="A0A561CMM9"/>
<proteinExistence type="predicted"/>
<dbReference type="RefSeq" id="WP_261380814.1">
    <property type="nucleotide sequence ID" value="NZ_VIVN01000020.1"/>
</dbReference>
<gene>
    <name evidence="1" type="ORF">FB550_12029</name>
</gene>
<evidence type="ECO:0000313" key="2">
    <source>
        <dbReference type="Proteomes" id="UP000319671"/>
    </source>
</evidence>
<organism evidence="1 2">
    <name type="scientific">Neobacillus bataviensis</name>
    <dbReference type="NCBI Taxonomy" id="220685"/>
    <lineage>
        <taxon>Bacteria</taxon>
        <taxon>Bacillati</taxon>
        <taxon>Bacillota</taxon>
        <taxon>Bacilli</taxon>
        <taxon>Bacillales</taxon>
        <taxon>Bacillaceae</taxon>
        <taxon>Neobacillus</taxon>
    </lineage>
</organism>
<evidence type="ECO:0000313" key="1">
    <source>
        <dbReference type="EMBL" id="TWD92217.1"/>
    </source>
</evidence>
<accession>A0A561CMM9</accession>
<dbReference type="Proteomes" id="UP000319671">
    <property type="component" value="Unassembled WGS sequence"/>
</dbReference>
<name>A0A561CMM9_9BACI</name>
<comment type="caution">
    <text evidence="1">The sequence shown here is derived from an EMBL/GenBank/DDBJ whole genome shotgun (WGS) entry which is preliminary data.</text>
</comment>
<sequence length="87" mass="10572">MIENNVLGFHKVCVYSLKMKPKEFVFIFAKNEQEANQFYKKTFQQMPMNCHEYYLDFKFTRGDGVISFREMRKEFESFPAIAGYFRR</sequence>
<protein>
    <submittedName>
        <fullName evidence="1">Uncharacterized protein</fullName>
    </submittedName>
</protein>